<evidence type="ECO:0000256" key="6">
    <source>
        <dbReference type="SAM" id="SignalP"/>
    </source>
</evidence>
<dbReference type="Gene3D" id="2.60.40.10">
    <property type="entry name" value="Immunoglobulins"/>
    <property type="match status" value="1"/>
</dbReference>
<comment type="caution">
    <text evidence="8">The sequence shown here is derived from an EMBL/GenBank/DDBJ whole genome shotgun (WGS) entry which is preliminary data.</text>
</comment>
<feature type="domain" description="Ig-like" evidence="7">
    <location>
        <begin position="23"/>
        <end position="102"/>
    </location>
</feature>
<keyword evidence="5" id="KW-0472">Membrane</keyword>
<keyword evidence="5" id="KW-0812">Transmembrane</keyword>
<accession>A0A8T2LW89</accession>
<evidence type="ECO:0000256" key="2">
    <source>
        <dbReference type="ARBA" id="ARBA00023157"/>
    </source>
</evidence>
<keyword evidence="1 6" id="KW-0732">Signal</keyword>
<dbReference type="PANTHER" id="PTHR44337:SF20">
    <property type="entry name" value="CARCINOEMBRYONIC ANTIGEN-RELATED CELL ADHESION MOLECULE 5-RELATED"/>
    <property type="match status" value="1"/>
</dbReference>
<name>A0A8T2LW89_ASTMX</name>
<dbReference type="InterPro" id="IPR013783">
    <property type="entry name" value="Ig-like_fold"/>
</dbReference>
<protein>
    <submittedName>
        <fullName evidence="8">Hemicentin-1-like isoform X3</fullName>
    </submittedName>
</protein>
<sequence>MGLGCVNLLLVLTGILYVANADPYSVKPSVAQAVVNRPFKLTCDGATPAVTIIWLMDGEPLTLNSRMRLSPDNITLSFRFLQESDSKQFQCRVLNGSASIISKDYWIDCKVITARPSQTVVGIESVFTCTAQCGVFCTGQWVPPSGFPKGKFLAEGPNIYWTPSEAGQTQVFTCLALNPSLEMLQNSSITVTVMDEKPRPSPNNAISVMSSAAAVICATLLMLICAWT</sequence>
<evidence type="ECO:0000313" key="9">
    <source>
        <dbReference type="Proteomes" id="UP000752171"/>
    </source>
</evidence>
<dbReference type="Proteomes" id="UP000752171">
    <property type="component" value="Unassembled WGS sequence"/>
</dbReference>
<dbReference type="AlphaFoldDB" id="A0A8T2LW89"/>
<dbReference type="InterPro" id="IPR036179">
    <property type="entry name" value="Ig-like_dom_sf"/>
</dbReference>
<keyword evidence="5" id="KW-1133">Transmembrane helix</keyword>
<feature type="chain" id="PRO_5035860930" evidence="6">
    <location>
        <begin position="22"/>
        <end position="228"/>
    </location>
</feature>
<dbReference type="InterPro" id="IPR007110">
    <property type="entry name" value="Ig-like_dom"/>
</dbReference>
<dbReference type="PROSITE" id="PS50835">
    <property type="entry name" value="IG_LIKE"/>
    <property type="match status" value="1"/>
</dbReference>
<dbReference type="EMBL" id="JAICCE010000006">
    <property type="protein sequence ID" value="KAG9275979.1"/>
    <property type="molecule type" value="Genomic_DNA"/>
</dbReference>
<organism evidence="8 9">
    <name type="scientific">Astyanax mexicanus</name>
    <name type="common">Blind cave fish</name>
    <name type="synonym">Astyanax fasciatus mexicanus</name>
    <dbReference type="NCBI Taxonomy" id="7994"/>
    <lineage>
        <taxon>Eukaryota</taxon>
        <taxon>Metazoa</taxon>
        <taxon>Chordata</taxon>
        <taxon>Craniata</taxon>
        <taxon>Vertebrata</taxon>
        <taxon>Euteleostomi</taxon>
        <taxon>Actinopterygii</taxon>
        <taxon>Neopterygii</taxon>
        <taxon>Teleostei</taxon>
        <taxon>Ostariophysi</taxon>
        <taxon>Characiformes</taxon>
        <taxon>Characoidei</taxon>
        <taxon>Acestrorhamphidae</taxon>
        <taxon>Acestrorhamphinae</taxon>
        <taxon>Astyanax</taxon>
    </lineage>
</organism>
<evidence type="ECO:0000313" key="8">
    <source>
        <dbReference type="EMBL" id="KAG9275979.1"/>
    </source>
</evidence>
<reference evidence="8 9" key="1">
    <citation type="submission" date="2021-07" db="EMBL/GenBank/DDBJ databases">
        <authorList>
            <person name="Imarazene B."/>
            <person name="Zahm M."/>
            <person name="Klopp C."/>
            <person name="Cabau C."/>
            <person name="Beille S."/>
            <person name="Jouanno E."/>
            <person name="Castinel A."/>
            <person name="Lluch J."/>
            <person name="Gil L."/>
            <person name="Kuchtly C."/>
            <person name="Lopez Roques C."/>
            <person name="Donnadieu C."/>
            <person name="Parrinello H."/>
            <person name="Journot L."/>
            <person name="Du K."/>
            <person name="Schartl M."/>
            <person name="Retaux S."/>
            <person name="Guiguen Y."/>
        </authorList>
    </citation>
    <scope>NUCLEOTIDE SEQUENCE [LARGE SCALE GENOMIC DNA]</scope>
    <source>
        <strain evidence="8">Pach_M1</strain>
        <tissue evidence="8">Testis</tissue>
    </source>
</reference>
<feature type="transmembrane region" description="Helical" evidence="5">
    <location>
        <begin position="205"/>
        <end position="227"/>
    </location>
</feature>
<dbReference type="Pfam" id="PF13927">
    <property type="entry name" value="Ig_3"/>
    <property type="match status" value="1"/>
</dbReference>
<gene>
    <name evidence="8" type="ORF">AMEX_G8226</name>
</gene>
<keyword evidence="4" id="KW-0393">Immunoglobulin domain</keyword>
<keyword evidence="3" id="KW-0325">Glycoprotein</keyword>
<evidence type="ECO:0000256" key="4">
    <source>
        <dbReference type="ARBA" id="ARBA00023319"/>
    </source>
</evidence>
<keyword evidence="2" id="KW-1015">Disulfide bond</keyword>
<dbReference type="PANTHER" id="PTHR44337">
    <property type="entry name" value="CARCINOEMBRYONIC ANTIGEN-RELATED CELL ADHESION MOLECULE 8"/>
    <property type="match status" value="1"/>
</dbReference>
<proteinExistence type="predicted"/>
<evidence type="ECO:0000256" key="1">
    <source>
        <dbReference type="ARBA" id="ARBA00022729"/>
    </source>
</evidence>
<dbReference type="InterPro" id="IPR052598">
    <property type="entry name" value="IgSF_CEA-related"/>
</dbReference>
<evidence type="ECO:0000256" key="3">
    <source>
        <dbReference type="ARBA" id="ARBA00023180"/>
    </source>
</evidence>
<dbReference type="SUPFAM" id="SSF48726">
    <property type="entry name" value="Immunoglobulin"/>
    <property type="match status" value="1"/>
</dbReference>
<evidence type="ECO:0000259" key="7">
    <source>
        <dbReference type="PROSITE" id="PS50835"/>
    </source>
</evidence>
<feature type="signal peptide" evidence="6">
    <location>
        <begin position="1"/>
        <end position="21"/>
    </location>
</feature>
<evidence type="ECO:0000256" key="5">
    <source>
        <dbReference type="SAM" id="Phobius"/>
    </source>
</evidence>